<dbReference type="Pfam" id="PF00111">
    <property type="entry name" value="Fer2"/>
    <property type="match status" value="1"/>
</dbReference>
<dbReference type="PROSITE" id="PS00197">
    <property type="entry name" value="2FE2S_FER_1"/>
    <property type="match status" value="1"/>
</dbReference>
<keyword evidence="6" id="KW-0560">Oxidoreductase</keyword>
<dbReference type="Gene3D" id="3.10.20.30">
    <property type="match status" value="1"/>
</dbReference>
<dbReference type="EMBL" id="CP001712">
    <property type="protein sequence ID" value="EAR16548.1"/>
    <property type="molecule type" value="Genomic_DNA"/>
</dbReference>
<feature type="domain" description="2Fe-2S ferredoxin-type" evidence="9">
    <location>
        <begin position="259"/>
        <end position="349"/>
    </location>
</feature>
<dbReference type="Gene3D" id="2.40.30.10">
    <property type="entry name" value="Translation factors"/>
    <property type="match status" value="1"/>
</dbReference>
<dbReference type="CDD" id="cd00207">
    <property type="entry name" value="fer2"/>
    <property type="match status" value="1"/>
</dbReference>
<dbReference type="Proteomes" id="UP000009049">
    <property type="component" value="Chromosome"/>
</dbReference>
<dbReference type="InterPro" id="IPR017927">
    <property type="entry name" value="FAD-bd_FR_type"/>
</dbReference>
<name>A4CHZ0_ROBBH</name>
<keyword evidence="3" id="KW-0001">2Fe-2S</keyword>
<protein>
    <submittedName>
        <fullName evidence="11">Probable phenylacetic acid degradation NADH oxidoreductase</fullName>
    </submittedName>
</protein>
<dbReference type="InterPro" id="IPR039261">
    <property type="entry name" value="FNR_nucleotide-bd"/>
</dbReference>
<dbReference type="InterPro" id="IPR006058">
    <property type="entry name" value="2Fe2S_fd_BS"/>
</dbReference>
<keyword evidence="12" id="KW-1185">Reference proteome</keyword>
<dbReference type="GO" id="GO:0051537">
    <property type="term" value="F:2 iron, 2 sulfur cluster binding"/>
    <property type="evidence" value="ECO:0007669"/>
    <property type="project" value="UniProtKB-KW"/>
</dbReference>
<organism evidence="11 12">
    <name type="scientific">Robiginitalea biformata (strain ATCC BAA-864 / DSM 15991 / KCTC 12146 / HTCC2501)</name>
    <dbReference type="NCBI Taxonomy" id="313596"/>
    <lineage>
        <taxon>Bacteria</taxon>
        <taxon>Pseudomonadati</taxon>
        <taxon>Bacteroidota</taxon>
        <taxon>Flavobacteriia</taxon>
        <taxon>Flavobacteriales</taxon>
        <taxon>Flavobacteriaceae</taxon>
        <taxon>Robiginitalea</taxon>
    </lineage>
</organism>
<keyword evidence="7" id="KW-0408">Iron</keyword>
<dbReference type="STRING" id="313596.RB2501_06600"/>
<dbReference type="GO" id="GO:0016491">
    <property type="term" value="F:oxidoreductase activity"/>
    <property type="evidence" value="ECO:0007669"/>
    <property type="project" value="UniProtKB-KW"/>
</dbReference>
<evidence type="ECO:0000256" key="2">
    <source>
        <dbReference type="ARBA" id="ARBA00022630"/>
    </source>
</evidence>
<dbReference type="InterPro" id="IPR001433">
    <property type="entry name" value="OxRdtase_FAD/NAD-bd"/>
</dbReference>
<dbReference type="SUPFAM" id="SSF52343">
    <property type="entry name" value="Ferredoxin reductase-like, C-terminal NADP-linked domain"/>
    <property type="match status" value="1"/>
</dbReference>
<evidence type="ECO:0000256" key="3">
    <source>
        <dbReference type="ARBA" id="ARBA00022714"/>
    </source>
</evidence>
<dbReference type="InterPro" id="IPR012675">
    <property type="entry name" value="Beta-grasp_dom_sf"/>
</dbReference>
<keyword evidence="2" id="KW-0285">Flavoprotein</keyword>
<comment type="cofactor">
    <cofactor evidence="1">
        <name>FAD</name>
        <dbReference type="ChEBI" id="CHEBI:57692"/>
    </cofactor>
</comment>
<dbReference type="SUPFAM" id="SSF54292">
    <property type="entry name" value="2Fe-2S ferredoxin-like"/>
    <property type="match status" value="1"/>
</dbReference>
<dbReference type="GO" id="GO:0050660">
    <property type="term" value="F:flavin adenine dinucleotide binding"/>
    <property type="evidence" value="ECO:0007669"/>
    <property type="project" value="TreeGrafter"/>
</dbReference>
<dbReference type="InterPro" id="IPR017938">
    <property type="entry name" value="Riboflavin_synthase-like_b-brl"/>
</dbReference>
<evidence type="ECO:0000313" key="12">
    <source>
        <dbReference type="Proteomes" id="UP000009049"/>
    </source>
</evidence>
<dbReference type="AlphaFoldDB" id="A4CHZ0"/>
<dbReference type="CDD" id="cd06214">
    <property type="entry name" value="PA_degradation_oxidoreductase_like"/>
    <property type="match status" value="1"/>
</dbReference>
<evidence type="ECO:0000256" key="4">
    <source>
        <dbReference type="ARBA" id="ARBA00022723"/>
    </source>
</evidence>
<sequence>MSDFHTLKVSRVRRLTPNAVAVSLEIPASQKERFKFTAGQYITVRSEATGSDVRRAYSISSRPGDAELTIGIKKVTDGTFSVFANESLREGDSLEVMPPEGRFTYEPGTPGRHLIAFAAGSGITPIMSILRTALEADAEARVVLVYGNQSRESTMFLEDLQALANEYPDRFIPYFTFSRGQYDDSLFGRIERSTVNYIVKNKHSDLEFDRYYICGPEPMIRTVEETLLDNGVPADRVLHELFETADQPDELREQLEGTTRLTVVLDEETHELNMDQKNVVLDAVLNEKIDAPYSCQGGICSTCIARIRSGTARMAQNQILTDSEIEEGLILTCQAHPTSPELTVDYDDV</sequence>
<dbReference type="PROSITE" id="PS51384">
    <property type="entry name" value="FAD_FR"/>
    <property type="match status" value="1"/>
</dbReference>
<evidence type="ECO:0000259" key="10">
    <source>
        <dbReference type="PROSITE" id="PS51384"/>
    </source>
</evidence>
<dbReference type="KEGG" id="rbi:RB2501_06600"/>
<accession>A4CHZ0</accession>
<dbReference type="PANTHER" id="PTHR47354">
    <property type="entry name" value="NADH OXIDOREDUCTASE HCR"/>
    <property type="match status" value="1"/>
</dbReference>
<dbReference type="Pfam" id="PF00175">
    <property type="entry name" value="NAD_binding_1"/>
    <property type="match status" value="1"/>
</dbReference>
<dbReference type="SUPFAM" id="SSF63380">
    <property type="entry name" value="Riboflavin synthase domain-like"/>
    <property type="match status" value="1"/>
</dbReference>
<dbReference type="PRINTS" id="PR00406">
    <property type="entry name" value="CYTB5RDTASE"/>
</dbReference>
<dbReference type="eggNOG" id="COG1018">
    <property type="taxonomic scope" value="Bacteria"/>
</dbReference>
<evidence type="ECO:0000256" key="1">
    <source>
        <dbReference type="ARBA" id="ARBA00001974"/>
    </source>
</evidence>
<dbReference type="InterPro" id="IPR001041">
    <property type="entry name" value="2Fe-2S_ferredoxin-type"/>
</dbReference>
<keyword evidence="5" id="KW-0274">FAD</keyword>
<dbReference type="InterPro" id="IPR001709">
    <property type="entry name" value="Flavoprot_Pyr_Nucl_cyt_Rdtase"/>
</dbReference>
<evidence type="ECO:0000256" key="5">
    <source>
        <dbReference type="ARBA" id="ARBA00022827"/>
    </source>
</evidence>
<dbReference type="InterPro" id="IPR008333">
    <property type="entry name" value="Cbr1-like_FAD-bd_dom"/>
</dbReference>
<dbReference type="InterPro" id="IPR050415">
    <property type="entry name" value="MRET"/>
</dbReference>
<keyword evidence="4" id="KW-0479">Metal-binding</keyword>
<dbReference type="PANTHER" id="PTHR47354:SF8">
    <property type="entry name" value="1,2-PHENYLACETYL-COA EPOXIDASE, SUBUNIT E"/>
    <property type="match status" value="1"/>
</dbReference>
<evidence type="ECO:0000256" key="8">
    <source>
        <dbReference type="ARBA" id="ARBA00023014"/>
    </source>
</evidence>
<reference evidence="11 12" key="1">
    <citation type="journal article" date="2009" name="J. Bacteriol.">
        <title>Complete genome sequence of Robiginitalea biformata HTCC2501.</title>
        <authorList>
            <person name="Oh H.M."/>
            <person name="Giovannoni S.J."/>
            <person name="Lee K."/>
            <person name="Ferriera S."/>
            <person name="Johnson J."/>
            <person name="Cho J.C."/>
        </authorList>
    </citation>
    <scope>NUCLEOTIDE SEQUENCE [LARGE SCALE GENOMIC DNA]</scope>
    <source>
        <strain evidence="12">ATCC BAA-864 / HTCC2501 / KCTC 12146</strain>
    </source>
</reference>
<dbReference type="InterPro" id="IPR036010">
    <property type="entry name" value="2Fe-2S_ferredoxin-like_sf"/>
</dbReference>
<dbReference type="OrthoDB" id="9789468at2"/>
<dbReference type="HOGENOM" id="CLU_003827_14_1_10"/>
<proteinExistence type="predicted"/>
<evidence type="ECO:0000313" key="11">
    <source>
        <dbReference type="EMBL" id="EAR16548.1"/>
    </source>
</evidence>
<dbReference type="Pfam" id="PF00970">
    <property type="entry name" value="FAD_binding_6"/>
    <property type="match status" value="1"/>
</dbReference>
<dbReference type="PRINTS" id="PR00371">
    <property type="entry name" value="FPNCR"/>
</dbReference>
<dbReference type="GO" id="GO:0046872">
    <property type="term" value="F:metal ion binding"/>
    <property type="evidence" value="ECO:0007669"/>
    <property type="project" value="UniProtKB-KW"/>
</dbReference>
<dbReference type="RefSeq" id="WP_015753305.1">
    <property type="nucleotide sequence ID" value="NC_013222.1"/>
</dbReference>
<keyword evidence="8" id="KW-0411">Iron-sulfur</keyword>
<evidence type="ECO:0000256" key="7">
    <source>
        <dbReference type="ARBA" id="ARBA00023004"/>
    </source>
</evidence>
<feature type="domain" description="FAD-binding FR-type" evidence="10">
    <location>
        <begin position="2"/>
        <end position="106"/>
    </location>
</feature>
<evidence type="ECO:0000259" key="9">
    <source>
        <dbReference type="PROSITE" id="PS51085"/>
    </source>
</evidence>
<evidence type="ECO:0000256" key="6">
    <source>
        <dbReference type="ARBA" id="ARBA00023002"/>
    </source>
</evidence>
<gene>
    <name evidence="11" type="ordered locus">RB2501_06600</name>
</gene>
<dbReference type="Gene3D" id="3.40.50.80">
    <property type="entry name" value="Nucleotide-binding domain of ferredoxin-NADP reductase (FNR) module"/>
    <property type="match status" value="1"/>
</dbReference>
<dbReference type="PROSITE" id="PS51085">
    <property type="entry name" value="2FE2S_FER_2"/>
    <property type="match status" value="1"/>
</dbReference>